<dbReference type="EMBL" id="JAPYKO010000005">
    <property type="protein sequence ID" value="MEI9402604.1"/>
    <property type="molecule type" value="Genomic_DNA"/>
</dbReference>
<reference evidence="1 2" key="1">
    <citation type="submission" date="2022-12" db="EMBL/GenBank/DDBJ databases">
        <authorList>
            <person name="Muema E."/>
        </authorList>
    </citation>
    <scope>NUCLEOTIDE SEQUENCE [LARGE SCALE GENOMIC DNA]</scope>
    <source>
        <strain evidence="2">1330</strain>
    </source>
</reference>
<keyword evidence="2" id="KW-1185">Reference proteome</keyword>
<protein>
    <submittedName>
        <fullName evidence="1">Uncharacterized protein</fullName>
    </submittedName>
</protein>
<accession>A0ABU8KCU1</accession>
<dbReference type="Proteomes" id="UP001366503">
    <property type="component" value="Unassembled WGS sequence"/>
</dbReference>
<comment type="caution">
    <text evidence="1">The sequence shown here is derived from an EMBL/GenBank/DDBJ whole genome shotgun (WGS) entry which is preliminary data.</text>
</comment>
<organism evidence="1 2">
    <name type="scientific">Mesorhizobium argentiipisi</name>
    <dbReference type="NCBI Taxonomy" id="3015175"/>
    <lineage>
        <taxon>Bacteria</taxon>
        <taxon>Pseudomonadati</taxon>
        <taxon>Pseudomonadota</taxon>
        <taxon>Alphaproteobacteria</taxon>
        <taxon>Hyphomicrobiales</taxon>
        <taxon>Phyllobacteriaceae</taxon>
        <taxon>Mesorhizobium</taxon>
    </lineage>
</organism>
<name>A0ABU8KCU1_9HYPH</name>
<evidence type="ECO:0000313" key="1">
    <source>
        <dbReference type="EMBL" id="MEI9402604.1"/>
    </source>
</evidence>
<evidence type="ECO:0000313" key="2">
    <source>
        <dbReference type="Proteomes" id="UP001366503"/>
    </source>
</evidence>
<dbReference type="RefSeq" id="WP_337092984.1">
    <property type="nucleotide sequence ID" value="NZ_JAPYKO010000005.1"/>
</dbReference>
<gene>
    <name evidence="1" type="ORF">O7A05_10610</name>
</gene>
<sequence>MFFDRPDYDLTSAVPGSFAIEPVPGMVDALARDHANTTAMNFGAAPSFDDIIASARQIERDLNSRA</sequence>
<proteinExistence type="predicted"/>